<accession>S8F0C8</accession>
<sequence>MRRGNIQVLIKSEGRILPEYQVETLDGGKTVACYIPSEVGKNFEICWRGDTHLDPYDTSVRCDVDGRKAGGSYCERGVLNGSRWGIRETPDLRRPFVFAPLVTTDDDDVAAGPEAQLDLGSIEVRLAYAVRMGRANFKRSQLFQPGMVHERSKKMGVQCVSLGNGRRCDPHHKTHIRLIEGRNSLYAHFVFRYRSKGEEMLLA</sequence>
<dbReference type="eggNOG" id="ENOG502T9DQ">
    <property type="taxonomic scope" value="Eukaryota"/>
</dbReference>
<dbReference type="InterPro" id="IPR057678">
    <property type="entry name" value="DUF7918"/>
</dbReference>
<dbReference type="PANTHER" id="PTHR36223">
    <property type="entry name" value="BETA-LACTAMASE-TYPE TRANSPEPTIDASE FOLD DOMAIN CONTAINING PROTEIN"/>
    <property type="match status" value="1"/>
</dbReference>
<dbReference type="OrthoDB" id="3364132at2759"/>
<feature type="domain" description="DUF7918" evidence="1">
    <location>
        <begin position="6"/>
        <end position="196"/>
    </location>
</feature>
<name>S8F0C8_FOMSC</name>
<gene>
    <name evidence="2" type="ORF">FOMPIDRAFT_1083778</name>
</gene>
<organism evidence="2 3">
    <name type="scientific">Fomitopsis schrenkii</name>
    <name type="common">Brown rot fungus</name>
    <dbReference type="NCBI Taxonomy" id="2126942"/>
    <lineage>
        <taxon>Eukaryota</taxon>
        <taxon>Fungi</taxon>
        <taxon>Dikarya</taxon>
        <taxon>Basidiomycota</taxon>
        <taxon>Agaricomycotina</taxon>
        <taxon>Agaricomycetes</taxon>
        <taxon>Polyporales</taxon>
        <taxon>Fomitopsis</taxon>
    </lineage>
</organism>
<feature type="non-terminal residue" evidence="2">
    <location>
        <position position="203"/>
    </location>
</feature>
<evidence type="ECO:0000313" key="3">
    <source>
        <dbReference type="Proteomes" id="UP000015241"/>
    </source>
</evidence>
<dbReference type="Pfam" id="PF25534">
    <property type="entry name" value="DUF7918"/>
    <property type="match status" value="1"/>
</dbReference>
<dbReference type="AlphaFoldDB" id="S8F0C8"/>
<evidence type="ECO:0000259" key="1">
    <source>
        <dbReference type="Pfam" id="PF25534"/>
    </source>
</evidence>
<proteinExistence type="predicted"/>
<dbReference type="STRING" id="743788.S8F0C8"/>
<keyword evidence="3" id="KW-1185">Reference proteome</keyword>
<reference evidence="2 3" key="1">
    <citation type="journal article" date="2012" name="Science">
        <title>The Paleozoic origin of enzymatic lignin decomposition reconstructed from 31 fungal genomes.</title>
        <authorList>
            <person name="Floudas D."/>
            <person name="Binder M."/>
            <person name="Riley R."/>
            <person name="Barry K."/>
            <person name="Blanchette R.A."/>
            <person name="Henrissat B."/>
            <person name="Martinez A.T."/>
            <person name="Otillar R."/>
            <person name="Spatafora J.W."/>
            <person name="Yadav J.S."/>
            <person name="Aerts A."/>
            <person name="Benoit I."/>
            <person name="Boyd A."/>
            <person name="Carlson A."/>
            <person name="Copeland A."/>
            <person name="Coutinho P.M."/>
            <person name="de Vries R.P."/>
            <person name="Ferreira P."/>
            <person name="Findley K."/>
            <person name="Foster B."/>
            <person name="Gaskell J."/>
            <person name="Glotzer D."/>
            <person name="Gorecki P."/>
            <person name="Heitman J."/>
            <person name="Hesse C."/>
            <person name="Hori C."/>
            <person name="Igarashi K."/>
            <person name="Jurgens J.A."/>
            <person name="Kallen N."/>
            <person name="Kersten P."/>
            <person name="Kohler A."/>
            <person name="Kuees U."/>
            <person name="Kumar T.K.A."/>
            <person name="Kuo A."/>
            <person name="LaButti K."/>
            <person name="Larrondo L.F."/>
            <person name="Lindquist E."/>
            <person name="Ling A."/>
            <person name="Lombard V."/>
            <person name="Lucas S."/>
            <person name="Lundell T."/>
            <person name="Martin R."/>
            <person name="McLaughlin D.J."/>
            <person name="Morgenstern I."/>
            <person name="Morin E."/>
            <person name="Murat C."/>
            <person name="Nagy L.G."/>
            <person name="Nolan M."/>
            <person name="Ohm R.A."/>
            <person name="Patyshakuliyeva A."/>
            <person name="Rokas A."/>
            <person name="Ruiz-Duenas F.J."/>
            <person name="Sabat G."/>
            <person name="Salamov A."/>
            <person name="Samejima M."/>
            <person name="Schmutz J."/>
            <person name="Slot J.C."/>
            <person name="St John F."/>
            <person name="Stenlid J."/>
            <person name="Sun H."/>
            <person name="Sun S."/>
            <person name="Syed K."/>
            <person name="Tsang A."/>
            <person name="Wiebenga A."/>
            <person name="Young D."/>
            <person name="Pisabarro A."/>
            <person name="Eastwood D.C."/>
            <person name="Martin F."/>
            <person name="Cullen D."/>
            <person name="Grigoriev I.V."/>
            <person name="Hibbett D.S."/>
        </authorList>
    </citation>
    <scope>NUCLEOTIDE SEQUENCE</scope>
    <source>
        <strain evidence="3">FP-58527</strain>
    </source>
</reference>
<protein>
    <recommendedName>
        <fullName evidence="1">DUF7918 domain-containing protein</fullName>
    </recommendedName>
</protein>
<dbReference type="HOGENOM" id="CLU_1351768_0_0_1"/>
<dbReference type="PANTHER" id="PTHR36223:SF1">
    <property type="entry name" value="TRANSCRIPTION ELONGATION FACTOR EAF N-TERMINAL DOMAIN-CONTAINING PROTEIN"/>
    <property type="match status" value="1"/>
</dbReference>
<dbReference type="Proteomes" id="UP000015241">
    <property type="component" value="Unassembled WGS sequence"/>
</dbReference>
<dbReference type="EMBL" id="KE504211">
    <property type="protein sequence ID" value="EPS95255.1"/>
    <property type="molecule type" value="Genomic_DNA"/>
</dbReference>
<dbReference type="InParanoid" id="S8F0C8"/>
<evidence type="ECO:0000313" key="2">
    <source>
        <dbReference type="EMBL" id="EPS95255.1"/>
    </source>
</evidence>